<reference evidence="1 2" key="1">
    <citation type="submission" date="2019-04" db="EMBL/GenBank/DDBJ databases">
        <title>Friends and foes A comparative genomics studyof 23 Aspergillus species from section Flavi.</title>
        <authorList>
            <consortium name="DOE Joint Genome Institute"/>
            <person name="Kjaerbolling I."/>
            <person name="Vesth T."/>
            <person name="Frisvad J.C."/>
            <person name="Nybo J.L."/>
            <person name="Theobald S."/>
            <person name="Kildgaard S."/>
            <person name="Isbrandt T."/>
            <person name="Kuo A."/>
            <person name="Sato A."/>
            <person name="Lyhne E.K."/>
            <person name="Kogle M.E."/>
            <person name="Wiebenga A."/>
            <person name="Kun R.S."/>
            <person name="Lubbers R.J."/>
            <person name="Makela M.R."/>
            <person name="Barry K."/>
            <person name="Chovatia M."/>
            <person name="Clum A."/>
            <person name="Daum C."/>
            <person name="Haridas S."/>
            <person name="He G."/>
            <person name="LaButti K."/>
            <person name="Lipzen A."/>
            <person name="Mondo S."/>
            <person name="Riley R."/>
            <person name="Salamov A."/>
            <person name="Simmons B.A."/>
            <person name="Magnuson J.K."/>
            <person name="Henrissat B."/>
            <person name="Mortensen U.H."/>
            <person name="Larsen T.O."/>
            <person name="Devries R.P."/>
            <person name="Grigoriev I.V."/>
            <person name="Machida M."/>
            <person name="Baker S.E."/>
            <person name="Andersen M.R."/>
        </authorList>
    </citation>
    <scope>NUCLEOTIDE SEQUENCE [LARGE SCALE GENOMIC DNA]</scope>
    <source>
        <strain evidence="1 2">IBT 29228</strain>
    </source>
</reference>
<evidence type="ECO:0000313" key="1">
    <source>
        <dbReference type="EMBL" id="KAE8372608.1"/>
    </source>
</evidence>
<protein>
    <submittedName>
        <fullName evidence="1">Uncharacterized protein</fullName>
    </submittedName>
</protein>
<organism evidence="1 2">
    <name type="scientific">Aspergillus bertholletiae</name>
    <dbReference type="NCBI Taxonomy" id="1226010"/>
    <lineage>
        <taxon>Eukaryota</taxon>
        <taxon>Fungi</taxon>
        <taxon>Dikarya</taxon>
        <taxon>Ascomycota</taxon>
        <taxon>Pezizomycotina</taxon>
        <taxon>Eurotiomycetes</taxon>
        <taxon>Eurotiomycetidae</taxon>
        <taxon>Eurotiales</taxon>
        <taxon>Aspergillaceae</taxon>
        <taxon>Aspergillus</taxon>
        <taxon>Aspergillus subgen. Circumdati</taxon>
    </lineage>
</organism>
<sequence length="72" mass="8297">MRMDAKGPATYSFIPNRAGSCRNIDHLDDFEEWSSRLRRWKTTVSLRSDSHVLCISIYLSLLVFANMNRCSG</sequence>
<accession>A0A5N7AUQ7</accession>
<dbReference type="EMBL" id="ML736350">
    <property type="protein sequence ID" value="KAE8372608.1"/>
    <property type="molecule type" value="Genomic_DNA"/>
</dbReference>
<dbReference type="Proteomes" id="UP000326198">
    <property type="component" value="Unassembled WGS sequence"/>
</dbReference>
<keyword evidence="2" id="KW-1185">Reference proteome</keyword>
<evidence type="ECO:0000313" key="2">
    <source>
        <dbReference type="Proteomes" id="UP000326198"/>
    </source>
</evidence>
<dbReference type="AlphaFoldDB" id="A0A5N7AUQ7"/>
<gene>
    <name evidence="1" type="ORF">BDV26DRAFT_273847</name>
</gene>
<proteinExistence type="predicted"/>
<name>A0A5N7AUQ7_9EURO</name>